<dbReference type="InterPro" id="IPR033116">
    <property type="entry name" value="TRYPSIN_SER"/>
</dbReference>
<dbReference type="Proteomes" id="UP000639338">
    <property type="component" value="Unassembled WGS sequence"/>
</dbReference>
<feature type="domain" description="Peptidase S1" evidence="2">
    <location>
        <begin position="1"/>
        <end position="190"/>
    </location>
</feature>
<dbReference type="GO" id="GO:0006508">
    <property type="term" value="P:proteolysis"/>
    <property type="evidence" value="ECO:0007669"/>
    <property type="project" value="InterPro"/>
</dbReference>
<dbReference type="SUPFAM" id="SSF50494">
    <property type="entry name" value="Trypsin-like serine proteases"/>
    <property type="match status" value="1"/>
</dbReference>
<dbReference type="EMBL" id="JACMRX010000005">
    <property type="protein sequence ID" value="KAF7989047.1"/>
    <property type="molecule type" value="Genomic_DNA"/>
</dbReference>
<dbReference type="PANTHER" id="PTHR24260:SF136">
    <property type="entry name" value="GH08193P-RELATED"/>
    <property type="match status" value="1"/>
</dbReference>
<dbReference type="InterPro" id="IPR009003">
    <property type="entry name" value="Peptidase_S1_PA"/>
</dbReference>
<dbReference type="InterPro" id="IPR043504">
    <property type="entry name" value="Peptidase_S1_PA_chymotrypsin"/>
</dbReference>
<dbReference type="PRINTS" id="PR00722">
    <property type="entry name" value="CHYMOTRYPSIN"/>
</dbReference>
<evidence type="ECO:0000313" key="3">
    <source>
        <dbReference type="EMBL" id="KAF7989047.1"/>
    </source>
</evidence>
<dbReference type="SMART" id="SM00020">
    <property type="entry name" value="Tryp_SPc"/>
    <property type="match status" value="1"/>
</dbReference>
<gene>
    <name evidence="3" type="ORF">HCN44_007357</name>
</gene>
<dbReference type="Gene3D" id="2.40.10.10">
    <property type="entry name" value="Trypsin-like serine proteases"/>
    <property type="match status" value="1"/>
</dbReference>
<dbReference type="InterPro" id="IPR001254">
    <property type="entry name" value="Trypsin_dom"/>
</dbReference>
<protein>
    <recommendedName>
        <fullName evidence="2">Peptidase S1 domain-containing protein</fullName>
    </recommendedName>
</protein>
<dbReference type="AlphaFoldDB" id="A0A834XP13"/>
<evidence type="ECO:0000256" key="1">
    <source>
        <dbReference type="ARBA" id="ARBA00023157"/>
    </source>
</evidence>
<comment type="caution">
    <text evidence="3">The sequence shown here is derived from an EMBL/GenBank/DDBJ whole genome shotgun (WGS) entry which is preliminary data.</text>
</comment>
<evidence type="ECO:0000259" key="2">
    <source>
        <dbReference type="PROSITE" id="PS50240"/>
    </source>
</evidence>
<organism evidence="3 4">
    <name type="scientific">Aphidius gifuensis</name>
    <name type="common">Parasitoid wasp</name>
    <dbReference type="NCBI Taxonomy" id="684658"/>
    <lineage>
        <taxon>Eukaryota</taxon>
        <taxon>Metazoa</taxon>
        <taxon>Ecdysozoa</taxon>
        <taxon>Arthropoda</taxon>
        <taxon>Hexapoda</taxon>
        <taxon>Insecta</taxon>
        <taxon>Pterygota</taxon>
        <taxon>Neoptera</taxon>
        <taxon>Endopterygota</taxon>
        <taxon>Hymenoptera</taxon>
        <taxon>Apocrita</taxon>
        <taxon>Ichneumonoidea</taxon>
        <taxon>Braconidae</taxon>
        <taxon>Aphidiinae</taxon>
        <taxon>Aphidius</taxon>
    </lineage>
</organism>
<dbReference type="Pfam" id="PF00089">
    <property type="entry name" value="Trypsin"/>
    <property type="match status" value="1"/>
</dbReference>
<accession>A0A834XP13</accession>
<dbReference type="OrthoDB" id="60866at2759"/>
<keyword evidence="1" id="KW-1015">Disulfide bond</keyword>
<dbReference type="PROSITE" id="PS50240">
    <property type="entry name" value="TRYPSIN_DOM"/>
    <property type="match status" value="1"/>
</dbReference>
<dbReference type="PROSITE" id="PS00135">
    <property type="entry name" value="TRYPSIN_SER"/>
    <property type="match status" value="1"/>
</dbReference>
<dbReference type="InterPro" id="IPR051333">
    <property type="entry name" value="CLIP_Serine_Protease"/>
</dbReference>
<sequence length="195" mass="21595">MSPENKPLNNMNILAGVNNLKNALNGQILAVEKIIPHERFNSKIIPYKNDIALIKLKKSIILPSQDELKISLPDNNCVSSNSGLRMCGWGKTKSCHSDEPPSNNLNCLTMFFINNNDCRNIYKLQFHDKQMCVTGGSGCGICFGDSGGPLVDADNKIVGIASGFYGGEFQRPDIFTKVCDYVSWIEDNKLQYNSL</sequence>
<reference evidence="3 4" key="1">
    <citation type="submission" date="2020-08" db="EMBL/GenBank/DDBJ databases">
        <title>Aphidius gifuensis genome sequencing and assembly.</title>
        <authorList>
            <person name="Du Z."/>
        </authorList>
    </citation>
    <scope>NUCLEOTIDE SEQUENCE [LARGE SCALE GENOMIC DNA]</scope>
    <source>
        <strain evidence="3">YNYX2018</strain>
        <tissue evidence="3">Adults</tissue>
    </source>
</reference>
<dbReference type="GO" id="GO:0004252">
    <property type="term" value="F:serine-type endopeptidase activity"/>
    <property type="evidence" value="ECO:0007669"/>
    <property type="project" value="InterPro"/>
</dbReference>
<dbReference type="CDD" id="cd00190">
    <property type="entry name" value="Tryp_SPc"/>
    <property type="match status" value="1"/>
</dbReference>
<keyword evidence="4" id="KW-1185">Reference proteome</keyword>
<dbReference type="InterPro" id="IPR001314">
    <property type="entry name" value="Peptidase_S1A"/>
</dbReference>
<name>A0A834XP13_APHGI</name>
<proteinExistence type="predicted"/>
<dbReference type="PANTHER" id="PTHR24260">
    <property type="match status" value="1"/>
</dbReference>
<evidence type="ECO:0000313" key="4">
    <source>
        <dbReference type="Proteomes" id="UP000639338"/>
    </source>
</evidence>